<evidence type="ECO:0000256" key="1">
    <source>
        <dbReference type="SAM" id="MobiDB-lite"/>
    </source>
</evidence>
<proteinExistence type="predicted"/>
<organism evidence="3 4">
    <name type="scientific">Panicum virgatum</name>
    <name type="common">Blackwell switchgrass</name>
    <dbReference type="NCBI Taxonomy" id="38727"/>
    <lineage>
        <taxon>Eukaryota</taxon>
        <taxon>Viridiplantae</taxon>
        <taxon>Streptophyta</taxon>
        <taxon>Embryophyta</taxon>
        <taxon>Tracheophyta</taxon>
        <taxon>Spermatophyta</taxon>
        <taxon>Magnoliopsida</taxon>
        <taxon>Liliopsida</taxon>
        <taxon>Poales</taxon>
        <taxon>Poaceae</taxon>
        <taxon>PACMAD clade</taxon>
        <taxon>Panicoideae</taxon>
        <taxon>Panicodae</taxon>
        <taxon>Paniceae</taxon>
        <taxon>Panicinae</taxon>
        <taxon>Panicum</taxon>
        <taxon>Panicum sect. Hiantes</taxon>
    </lineage>
</organism>
<reference evidence="3" key="1">
    <citation type="submission" date="2020-05" db="EMBL/GenBank/DDBJ databases">
        <title>WGS assembly of Panicum virgatum.</title>
        <authorList>
            <person name="Lovell J.T."/>
            <person name="Jenkins J."/>
            <person name="Shu S."/>
            <person name="Juenger T.E."/>
            <person name="Schmutz J."/>
        </authorList>
    </citation>
    <scope>NUCLEOTIDE SEQUENCE</scope>
    <source>
        <strain evidence="3">AP13</strain>
    </source>
</reference>
<comment type="caution">
    <text evidence="3">The sequence shown here is derived from an EMBL/GenBank/DDBJ whole genome shotgun (WGS) entry which is preliminary data.</text>
</comment>
<gene>
    <name evidence="3" type="ORF">PVAP13_9NG352814</name>
</gene>
<sequence length="139" mass="15129">MRHEGDGRQQREAPSRLTQGPRLGEGQAARGPLESLYIKRLGEACASSRRYRAHRREKEAEQMGTPRQQQQLCVVFLLALLVVFTMDAVHVDAGRALAQVGYGALNPGSTPSVPRGQPYSGRGCTQIYACNKSPPGEAP</sequence>
<feature type="transmembrane region" description="Helical" evidence="2">
    <location>
        <begin position="72"/>
        <end position="91"/>
    </location>
</feature>
<dbReference type="Proteomes" id="UP000823388">
    <property type="component" value="Chromosome 9N"/>
</dbReference>
<keyword evidence="2" id="KW-1133">Transmembrane helix</keyword>
<evidence type="ECO:0000313" key="3">
    <source>
        <dbReference type="EMBL" id="KAG2539246.1"/>
    </source>
</evidence>
<name>A0A8T0MWU9_PANVG</name>
<accession>A0A8T0MWU9</accession>
<feature type="region of interest" description="Disordered" evidence="1">
    <location>
        <begin position="1"/>
        <end position="31"/>
    </location>
</feature>
<evidence type="ECO:0000313" key="4">
    <source>
        <dbReference type="Proteomes" id="UP000823388"/>
    </source>
</evidence>
<evidence type="ECO:0000256" key="2">
    <source>
        <dbReference type="SAM" id="Phobius"/>
    </source>
</evidence>
<feature type="compositionally biased region" description="Basic and acidic residues" evidence="1">
    <location>
        <begin position="1"/>
        <end position="14"/>
    </location>
</feature>
<keyword evidence="2" id="KW-0472">Membrane</keyword>
<dbReference type="EMBL" id="CM029054">
    <property type="protein sequence ID" value="KAG2539246.1"/>
    <property type="molecule type" value="Genomic_DNA"/>
</dbReference>
<dbReference type="AlphaFoldDB" id="A0A8T0MWU9"/>
<keyword evidence="4" id="KW-1185">Reference proteome</keyword>
<protein>
    <submittedName>
        <fullName evidence="3">Uncharacterized protein</fullName>
    </submittedName>
</protein>
<keyword evidence="2" id="KW-0812">Transmembrane</keyword>